<accession>A0A6P5FR23</accession>
<evidence type="ECO:0000256" key="3">
    <source>
        <dbReference type="SAM" id="MobiDB-lite"/>
    </source>
</evidence>
<dbReference type="OrthoDB" id="1717591at2759"/>
<dbReference type="SUPFAM" id="SSF46565">
    <property type="entry name" value="Chaperone J-domain"/>
    <property type="match status" value="1"/>
</dbReference>
<feature type="compositionally biased region" description="Basic and acidic residues" evidence="3">
    <location>
        <begin position="1061"/>
        <end position="1072"/>
    </location>
</feature>
<dbReference type="GO" id="GO:0005737">
    <property type="term" value="C:cytoplasm"/>
    <property type="evidence" value="ECO:0007669"/>
    <property type="project" value="TreeGrafter"/>
</dbReference>
<sequence>MSSLTASSLLPPPPPLQEGLRRRRGRGRRRRRRRRREVGVRRRLRRAAEVPEIFGGVATSCSIPFLDLPPAIAGAGAGGGGGGVDYGEIFGGGAAVDFGDFAVPYEELFGEGTREEEIASSNGRAWNKEELGQQDTESFVFHPEYPTGVNLPYLEEDGLSSHSYHSDEGVNQVKISYNKRSQEQIQDSVAIATSAVDSLHNTQPDNPPNISNGSMIHGKYDSSDSTKSKGSDQKGDQKQNGDANPKQHKRSSSNHSTSSGDVLSPDAPFLSVSDINLCTQPLSVPPPSRPPPKLLNNTEQPKLKRDAYSVKLMPKASSAGAFSKSHSLPPKVDSPYFFDVEVDASSAAAASAAAMKEAMEFAQAKLKSAKELMERKRDNFEIRKKKGHSGDIKSRESQESQTAEEEEVFKTVLSLKKKVKEDKKMSDFSLVEKHEVIGNKESHVLSTDRSQRTMQRSASGPSQFSKLENSGNWKSDDQFYELINNELKHNTNTEVSQPADNANKEKAATEIRKDKESKSVTAEIGHQMEKNIESSGLEVKEIPKGVSEAYGQSENIEVVEQVNNTHIEQDVRLGKVQENHESEEKVEELHASENAPDKVEEIMEMPNAISETSVHKENANKLQEFNDSRVVDNAILGTAQGTHHYGEDEKEPCSGEISPTSEAFDRGLEASEFIQVRQEDTSELEVSKEPCVGKESERQLNITKNMCLRNEKDEVIDIPARSEAVEELAAAQVADCSHEEKDVKLDNLNLAPRKEETEVPSVTESTCDSTENVLIAEMNPKIDEMEAEVENNKTEQESVGPGEPENDMEETVGSFGCNISEKEACAVQLENNLSGNFREAAKEPPKEETYNLKEAKEVLEEDNVKLDLKEEMTPDSVSMMAVNEDLKDQKTNYLELRGNKVCSVQDTEPSCTMTIEETTSVVRNRHEREKRIAAEKEEEQEKERERFVDKERERKLEREGEHGKEKERLIRARKFEEERERERDREREQEKERAKKLDEEREREKERERKIERERELEKEWASKLEQEREREREREKDRLAVERATREAHERAFVAARQRAASEAREKAERLNTEAFERTLSEKASREARLRAERAAVERATAEARERAIEKAMAEKAAADARERMERFSSSFKEHKTSNQDISRDAPLQRAYSSSFQKSSDSNNQAGETESALRRKARLERHQRTVERAAKALAEKNTRDLMAQREQAERNRLAEFLDADVKRWSSGKEGNLRALLSTLQYILGPDSCWQPIPLTDVITAAAAKKAYRKATLCVHPDKVQQRGASIQQKYICEKVFDLLKEAWNRFNSEER</sequence>
<feature type="compositionally biased region" description="Basic and acidic residues" evidence="3">
    <location>
        <begin position="218"/>
        <end position="239"/>
    </location>
</feature>
<dbReference type="PANTHER" id="PTHR23172">
    <property type="entry name" value="AUXILIN/CYCLIN G-ASSOCIATED KINASE-RELATED"/>
    <property type="match status" value="1"/>
</dbReference>
<feature type="compositionally biased region" description="Polar residues" evidence="3">
    <location>
        <begin position="913"/>
        <end position="922"/>
    </location>
</feature>
<feature type="coiled-coil region" evidence="2">
    <location>
        <begin position="352"/>
        <end position="379"/>
    </location>
</feature>
<dbReference type="GO" id="GO:0072583">
    <property type="term" value="P:clathrin-dependent endocytosis"/>
    <property type="evidence" value="ECO:0007669"/>
    <property type="project" value="TreeGrafter"/>
</dbReference>
<dbReference type="PANTHER" id="PTHR23172:SF87">
    <property type="entry name" value="CHAPERONE DNAJ-DOMAIN SUPERFAMILY PROTEIN"/>
    <property type="match status" value="1"/>
</dbReference>
<feature type="compositionally biased region" description="Polar residues" evidence="3">
    <location>
        <begin position="198"/>
        <end position="214"/>
    </location>
</feature>
<protein>
    <submittedName>
        <fullName evidence="5">Auxilin-like protein 1</fullName>
    </submittedName>
</protein>
<dbReference type="InterPro" id="IPR036869">
    <property type="entry name" value="J_dom_sf"/>
</dbReference>
<feature type="compositionally biased region" description="Pro residues" evidence="3">
    <location>
        <begin position="283"/>
        <end position="293"/>
    </location>
</feature>
<feature type="compositionally biased region" description="Basic and acidic residues" evidence="3">
    <location>
        <begin position="1116"/>
        <end position="1145"/>
    </location>
</feature>
<feature type="region of interest" description="Disordered" evidence="3">
    <location>
        <begin position="751"/>
        <end position="773"/>
    </location>
</feature>
<feature type="region of interest" description="Disordered" evidence="3">
    <location>
        <begin position="1"/>
        <end position="41"/>
    </location>
</feature>
<dbReference type="FunFam" id="1.10.287.110:FF:000009">
    <property type="entry name" value="Auxilin-related protein 1"/>
    <property type="match status" value="1"/>
</dbReference>
<name>A0A6P5FR23_ANACO</name>
<evidence type="ECO:0000256" key="1">
    <source>
        <dbReference type="ARBA" id="ARBA00023054"/>
    </source>
</evidence>
<feature type="compositionally biased region" description="Basic and acidic residues" evidence="3">
    <location>
        <begin position="502"/>
        <end position="518"/>
    </location>
</feature>
<evidence type="ECO:0000256" key="2">
    <source>
        <dbReference type="SAM" id="Coils"/>
    </source>
</evidence>
<evidence type="ECO:0000313" key="4">
    <source>
        <dbReference type="Proteomes" id="UP000515123"/>
    </source>
</evidence>
<reference evidence="5" key="2">
    <citation type="submission" date="2025-08" db="UniProtKB">
        <authorList>
            <consortium name="RefSeq"/>
        </authorList>
    </citation>
    <scope>IDENTIFICATION</scope>
    <source>
        <tissue evidence="5">Leaf</tissue>
    </source>
</reference>
<feature type="compositionally biased region" description="Basic residues" evidence="3">
    <location>
        <begin position="21"/>
        <end position="41"/>
    </location>
</feature>
<gene>
    <name evidence="5" type="primary">LOC109717147</name>
</gene>
<feature type="region of interest" description="Disordered" evidence="3">
    <location>
        <begin position="280"/>
        <end position="303"/>
    </location>
</feature>
<dbReference type="RefSeq" id="XP_020098409.1">
    <property type="nucleotide sequence ID" value="XM_020242820.1"/>
</dbReference>
<feature type="region of interest" description="Disordered" evidence="3">
    <location>
        <begin position="1116"/>
        <end position="1185"/>
    </location>
</feature>
<dbReference type="GO" id="GO:0030276">
    <property type="term" value="F:clathrin binding"/>
    <property type="evidence" value="ECO:0007669"/>
    <property type="project" value="TreeGrafter"/>
</dbReference>
<organism evidence="4 5">
    <name type="scientific">Ananas comosus</name>
    <name type="common">Pineapple</name>
    <name type="synonym">Ananas ananas</name>
    <dbReference type="NCBI Taxonomy" id="4615"/>
    <lineage>
        <taxon>Eukaryota</taxon>
        <taxon>Viridiplantae</taxon>
        <taxon>Streptophyta</taxon>
        <taxon>Embryophyta</taxon>
        <taxon>Tracheophyta</taxon>
        <taxon>Spermatophyta</taxon>
        <taxon>Magnoliopsida</taxon>
        <taxon>Liliopsida</taxon>
        <taxon>Poales</taxon>
        <taxon>Bromeliaceae</taxon>
        <taxon>Bromelioideae</taxon>
        <taxon>Ananas</taxon>
    </lineage>
</organism>
<evidence type="ECO:0000313" key="5">
    <source>
        <dbReference type="RefSeq" id="XP_020098409.1"/>
    </source>
</evidence>
<feature type="region of interest" description="Disordered" evidence="3">
    <location>
        <begin position="379"/>
        <end position="405"/>
    </location>
</feature>
<feature type="region of interest" description="Disordered" evidence="3">
    <location>
        <begin position="492"/>
        <end position="521"/>
    </location>
</feature>
<dbReference type="GO" id="GO:0031982">
    <property type="term" value="C:vesicle"/>
    <property type="evidence" value="ECO:0007669"/>
    <property type="project" value="TreeGrafter"/>
</dbReference>
<dbReference type="Proteomes" id="UP000515123">
    <property type="component" value="Linkage group 11"/>
</dbReference>
<keyword evidence="4" id="KW-1185">Reference proteome</keyword>
<dbReference type="GeneID" id="109717147"/>
<feature type="region of interest" description="Disordered" evidence="3">
    <location>
        <begin position="198"/>
        <end position="266"/>
    </location>
</feature>
<feature type="region of interest" description="Disordered" evidence="3">
    <location>
        <begin position="913"/>
        <end position="1072"/>
    </location>
</feature>
<feature type="compositionally biased region" description="Basic and acidic residues" evidence="3">
    <location>
        <begin position="924"/>
        <end position="1053"/>
    </location>
</feature>
<dbReference type="Gene3D" id="1.10.287.110">
    <property type="entry name" value="DnaJ domain"/>
    <property type="match status" value="1"/>
</dbReference>
<keyword evidence="1 2" id="KW-0175">Coiled coil</keyword>
<feature type="region of interest" description="Disordered" evidence="3">
    <location>
        <begin position="788"/>
        <end position="812"/>
    </location>
</feature>
<dbReference type="GO" id="GO:0072318">
    <property type="term" value="P:clathrin coat disassembly"/>
    <property type="evidence" value="ECO:0007669"/>
    <property type="project" value="TreeGrafter"/>
</dbReference>
<reference evidence="4" key="1">
    <citation type="journal article" date="2015" name="Nat. Genet.">
        <title>The pineapple genome and the evolution of CAM photosynthesis.</title>
        <authorList>
            <person name="Ming R."/>
            <person name="VanBuren R."/>
            <person name="Wai C.M."/>
            <person name="Tang H."/>
            <person name="Schatz M.C."/>
            <person name="Bowers J.E."/>
            <person name="Lyons E."/>
            <person name="Wang M.L."/>
            <person name="Chen J."/>
            <person name="Biggers E."/>
            <person name="Zhang J."/>
            <person name="Huang L."/>
            <person name="Zhang L."/>
            <person name="Miao W."/>
            <person name="Zhang J."/>
            <person name="Ye Z."/>
            <person name="Miao C."/>
            <person name="Lin Z."/>
            <person name="Wang H."/>
            <person name="Zhou H."/>
            <person name="Yim W.C."/>
            <person name="Priest H.D."/>
            <person name="Zheng C."/>
            <person name="Woodhouse M."/>
            <person name="Edger P.P."/>
            <person name="Guyot R."/>
            <person name="Guo H.B."/>
            <person name="Guo H."/>
            <person name="Zheng G."/>
            <person name="Singh R."/>
            <person name="Sharma A."/>
            <person name="Min X."/>
            <person name="Zheng Y."/>
            <person name="Lee H."/>
            <person name="Gurtowski J."/>
            <person name="Sedlazeck F.J."/>
            <person name="Harkess A."/>
            <person name="McKain M.R."/>
            <person name="Liao Z."/>
            <person name="Fang J."/>
            <person name="Liu J."/>
            <person name="Zhang X."/>
            <person name="Zhang Q."/>
            <person name="Hu W."/>
            <person name="Qin Y."/>
            <person name="Wang K."/>
            <person name="Chen L.Y."/>
            <person name="Shirley N."/>
            <person name="Lin Y.R."/>
            <person name="Liu L.Y."/>
            <person name="Hernandez A.G."/>
            <person name="Wright C.L."/>
            <person name="Bulone V."/>
            <person name="Tuskan G.A."/>
            <person name="Heath K."/>
            <person name="Zee F."/>
            <person name="Moore P.H."/>
            <person name="Sunkar R."/>
            <person name="Leebens-Mack J.H."/>
            <person name="Mockler T."/>
            <person name="Bennetzen J.L."/>
            <person name="Freeling M."/>
            <person name="Sankoff D."/>
            <person name="Paterson A.H."/>
            <person name="Zhu X."/>
            <person name="Yang X."/>
            <person name="Smith J.A."/>
            <person name="Cushman J.C."/>
            <person name="Paull R.E."/>
            <person name="Yu Q."/>
        </authorList>
    </citation>
    <scope>NUCLEOTIDE SEQUENCE [LARGE SCALE GENOMIC DNA]</scope>
    <source>
        <strain evidence="4">cv. F153</strain>
    </source>
</reference>
<proteinExistence type="predicted"/>
<feature type="compositionally biased region" description="Low complexity" evidence="3">
    <location>
        <begin position="1154"/>
        <end position="1163"/>
    </location>
</feature>
<feature type="region of interest" description="Disordered" evidence="3">
    <location>
        <begin position="444"/>
        <end position="471"/>
    </location>
</feature>
<feature type="compositionally biased region" description="Basic and acidic residues" evidence="3">
    <location>
        <begin position="379"/>
        <end position="398"/>
    </location>
</feature>